<evidence type="ECO:0000256" key="2">
    <source>
        <dbReference type="ARBA" id="ARBA00010333"/>
    </source>
</evidence>
<dbReference type="EMBL" id="SAUX01000015">
    <property type="protein sequence ID" value="RWR28426.1"/>
    <property type="molecule type" value="Genomic_DNA"/>
</dbReference>
<dbReference type="AlphaFoldDB" id="A0A443K6Q5"/>
<evidence type="ECO:0000313" key="6">
    <source>
        <dbReference type="EMBL" id="RWR28426.1"/>
    </source>
</evidence>
<accession>A0A443K6Q5</accession>
<dbReference type="Proteomes" id="UP000285295">
    <property type="component" value="Unassembled WGS sequence"/>
</dbReference>
<evidence type="ECO:0000313" key="7">
    <source>
        <dbReference type="Proteomes" id="UP000285295"/>
    </source>
</evidence>
<dbReference type="Pfam" id="PF00497">
    <property type="entry name" value="SBP_bac_3"/>
    <property type="match status" value="1"/>
</dbReference>
<dbReference type="PROSITE" id="PS01039">
    <property type="entry name" value="SBP_BACTERIAL_3"/>
    <property type="match status" value="1"/>
</dbReference>
<reference evidence="6 7" key="1">
    <citation type="submission" date="2019-01" db="EMBL/GenBank/DDBJ databases">
        <title>Sinorhodobacter populi sp. nov. isolated from the symptomatic bark tissue of Populus euramericana canker.</title>
        <authorList>
            <person name="Xu G."/>
        </authorList>
    </citation>
    <scope>NUCLEOTIDE SEQUENCE [LARGE SCALE GENOMIC DNA]</scope>
    <source>
        <strain evidence="6 7">D19-10-3-21</strain>
    </source>
</reference>
<comment type="caution">
    <text evidence="6">The sequence shown here is derived from an EMBL/GenBank/DDBJ whole genome shotgun (WGS) entry which is preliminary data.</text>
</comment>
<dbReference type="OrthoDB" id="5421182at2"/>
<dbReference type="InterPro" id="IPR001638">
    <property type="entry name" value="Solute-binding_3/MltF_N"/>
</dbReference>
<feature type="domain" description="Solute-binding protein family 3/N-terminal" evidence="5">
    <location>
        <begin position="69"/>
        <end position="292"/>
    </location>
</feature>
<evidence type="ECO:0000256" key="1">
    <source>
        <dbReference type="ARBA" id="ARBA00004196"/>
    </source>
</evidence>
<dbReference type="GO" id="GO:0030313">
    <property type="term" value="C:cell envelope"/>
    <property type="evidence" value="ECO:0007669"/>
    <property type="project" value="UniProtKB-SubCell"/>
</dbReference>
<dbReference type="SUPFAM" id="SSF53850">
    <property type="entry name" value="Periplasmic binding protein-like II"/>
    <property type="match status" value="1"/>
</dbReference>
<gene>
    <name evidence="6" type="ORF">D2T31_13785</name>
</gene>
<reference evidence="6 7" key="2">
    <citation type="submission" date="2019-01" db="EMBL/GenBank/DDBJ databases">
        <authorList>
            <person name="Li Y."/>
        </authorList>
    </citation>
    <scope>NUCLEOTIDE SEQUENCE [LARGE SCALE GENOMIC DNA]</scope>
    <source>
        <strain evidence="6 7">D19-10-3-21</strain>
    </source>
</reference>
<dbReference type="PANTHER" id="PTHR35936">
    <property type="entry name" value="MEMBRANE-BOUND LYTIC MUREIN TRANSGLYCOSYLASE F"/>
    <property type="match status" value="1"/>
</dbReference>
<protein>
    <submittedName>
        <fullName evidence="6">Amino acid ABC transporter substrate-binding protein</fullName>
    </submittedName>
</protein>
<comment type="similarity">
    <text evidence="2 4">Belongs to the bacterial solute-binding protein 3 family.</text>
</comment>
<sequence length="295" mass="32983">MGTGKEPLCVRSLGLGSPFSPSKMQGAHVMVDRDASLKIWSRRRLVAAAAGGLSMGLAGPIFARTLPETWRLLAMEDFAPYNFRQDGRFQGLDIDILNAAAVAMNVRFDYLPLPWHRALLAFDNGQADALFQLTPTEQRSRTWRMVGPLRDTVIVFVTRADSPLRDIRSLNDLRGRAVGVVRGFTYSEAFDRADFFLRESSVDEETNLRKVLLGRCDLAVAGRANVRHVAQRLGLGGMIRILPTPLFREGRYIAFHRTPSGDDRGNRLQRQLDRMHADGQITAISARYDEGIDAR</sequence>
<evidence type="ECO:0000256" key="3">
    <source>
        <dbReference type="ARBA" id="ARBA00022729"/>
    </source>
</evidence>
<keyword evidence="3" id="KW-0732">Signal</keyword>
<evidence type="ECO:0000259" key="5">
    <source>
        <dbReference type="SMART" id="SM00062"/>
    </source>
</evidence>
<evidence type="ECO:0000256" key="4">
    <source>
        <dbReference type="RuleBase" id="RU003744"/>
    </source>
</evidence>
<comment type="subcellular location">
    <subcellularLocation>
        <location evidence="1">Cell envelope</location>
    </subcellularLocation>
</comment>
<organism evidence="6 7">
    <name type="scientific">Paenirhodobacter populi</name>
    <dbReference type="NCBI Taxonomy" id="2306993"/>
    <lineage>
        <taxon>Bacteria</taxon>
        <taxon>Pseudomonadati</taxon>
        <taxon>Pseudomonadota</taxon>
        <taxon>Alphaproteobacteria</taxon>
        <taxon>Rhodobacterales</taxon>
        <taxon>Rhodobacter group</taxon>
        <taxon>Paenirhodobacter</taxon>
    </lineage>
</organism>
<name>A0A443K6Q5_9RHOB</name>
<dbReference type="Gene3D" id="3.40.190.10">
    <property type="entry name" value="Periplasmic binding protein-like II"/>
    <property type="match status" value="2"/>
</dbReference>
<dbReference type="SMART" id="SM00062">
    <property type="entry name" value="PBPb"/>
    <property type="match status" value="1"/>
</dbReference>
<dbReference type="PANTHER" id="PTHR35936:SF25">
    <property type="entry name" value="ABC TRANSPORTER SUBSTRATE-BINDING PROTEIN"/>
    <property type="match status" value="1"/>
</dbReference>
<proteinExistence type="inferred from homology"/>
<dbReference type="InterPro" id="IPR018313">
    <property type="entry name" value="SBP_3_CS"/>
</dbReference>